<dbReference type="Gene3D" id="3.90.850.10">
    <property type="entry name" value="Fumarylacetoacetase-like, C-terminal domain"/>
    <property type="match status" value="1"/>
</dbReference>
<feature type="domain" description="Fumarylacetoacetase-like C-terminal" evidence="2">
    <location>
        <begin position="68"/>
        <end position="271"/>
    </location>
</feature>
<dbReference type="InterPro" id="IPR036663">
    <property type="entry name" value="Fumarylacetoacetase_C_sf"/>
</dbReference>
<dbReference type="EMBL" id="BAAAYN010000035">
    <property type="protein sequence ID" value="GAA3391832.1"/>
    <property type="molecule type" value="Genomic_DNA"/>
</dbReference>
<name>A0ABP6T2Z7_9ACTN</name>
<reference evidence="4" key="1">
    <citation type="journal article" date="2019" name="Int. J. Syst. Evol. Microbiol.">
        <title>The Global Catalogue of Microorganisms (GCM) 10K type strain sequencing project: providing services to taxonomists for standard genome sequencing and annotation.</title>
        <authorList>
            <consortium name="The Broad Institute Genomics Platform"/>
            <consortium name="The Broad Institute Genome Sequencing Center for Infectious Disease"/>
            <person name="Wu L."/>
            <person name="Ma J."/>
        </authorList>
    </citation>
    <scope>NUCLEOTIDE SEQUENCE [LARGE SCALE GENOMIC DNA]</scope>
    <source>
        <strain evidence="4">JCM 9458</strain>
    </source>
</reference>
<keyword evidence="1" id="KW-0479">Metal-binding</keyword>
<dbReference type="RefSeq" id="WP_345730755.1">
    <property type="nucleotide sequence ID" value="NZ_BAAAYN010000035.1"/>
</dbReference>
<dbReference type="SUPFAM" id="SSF56529">
    <property type="entry name" value="FAH"/>
    <property type="match status" value="1"/>
</dbReference>
<sequence>METLVTRYGIARVEGDELAVVDLPFPNLRWLLKAGRTLAEVEQAPVTRRLPKTQLDEVVVPPLGLDTTVWGVGLNYHGKAALTGRPVPTEPILFLKPATALAAHRATLRIPTDLTTQFDYEAEVGVVLGRPLSDARPEDVWDAVAGVLAANDTTARDVMKATGTPTLAKGFPGCAPLGPTMVPISDLNDPNAIPVASWVDGEQRQNSTTADLIFEVPDLLSWLSRYVRLEPGDVVLTGTPPGTGQDLNDYLRPGQEVTIAVGGLVPLVNTVA</sequence>
<evidence type="ECO:0000313" key="4">
    <source>
        <dbReference type="Proteomes" id="UP001501676"/>
    </source>
</evidence>
<organism evidence="3 4">
    <name type="scientific">Cryptosporangium minutisporangium</name>
    <dbReference type="NCBI Taxonomy" id="113569"/>
    <lineage>
        <taxon>Bacteria</taxon>
        <taxon>Bacillati</taxon>
        <taxon>Actinomycetota</taxon>
        <taxon>Actinomycetes</taxon>
        <taxon>Cryptosporangiales</taxon>
        <taxon>Cryptosporangiaceae</taxon>
        <taxon>Cryptosporangium</taxon>
    </lineage>
</organism>
<keyword evidence="3" id="KW-0378">Hydrolase</keyword>
<dbReference type="GO" id="GO:0016787">
    <property type="term" value="F:hydrolase activity"/>
    <property type="evidence" value="ECO:0007669"/>
    <property type="project" value="UniProtKB-KW"/>
</dbReference>
<comment type="caution">
    <text evidence="3">The sequence shown here is derived from an EMBL/GenBank/DDBJ whole genome shotgun (WGS) entry which is preliminary data.</text>
</comment>
<dbReference type="InterPro" id="IPR011234">
    <property type="entry name" value="Fumarylacetoacetase-like_C"/>
</dbReference>
<dbReference type="PANTHER" id="PTHR11820">
    <property type="entry name" value="ACYLPYRUVASE"/>
    <property type="match status" value="1"/>
</dbReference>
<protein>
    <submittedName>
        <fullName evidence="3">Fumarylacetoacetate hydrolase family protein</fullName>
    </submittedName>
</protein>
<evidence type="ECO:0000259" key="2">
    <source>
        <dbReference type="Pfam" id="PF01557"/>
    </source>
</evidence>
<dbReference type="Pfam" id="PF01557">
    <property type="entry name" value="FAA_hydrolase"/>
    <property type="match status" value="1"/>
</dbReference>
<accession>A0ABP6T2Z7</accession>
<evidence type="ECO:0000256" key="1">
    <source>
        <dbReference type="ARBA" id="ARBA00022723"/>
    </source>
</evidence>
<gene>
    <name evidence="3" type="ORF">GCM10020369_51200</name>
</gene>
<proteinExistence type="predicted"/>
<keyword evidence="4" id="KW-1185">Reference proteome</keyword>
<dbReference type="Proteomes" id="UP001501676">
    <property type="component" value="Unassembled WGS sequence"/>
</dbReference>
<evidence type="ECO:0000313" key="3">
    <source>
        <dbReference type="EMBL" id="GAA3391832.1"/>
    </source>
</evidence>